<evidence type="ECO:0000259" key="2">
    <source>
        <dbReference type="Pfam" id="PF07584"/>
    </source>
</evidence>
<dbReference type="PANTHER" id="PTHR37464">
    <property type="entry name" value="BLL2463 PROTEIN"/>
    <property type="match status" value="1"/>
</dbReference>
<dbReference type="SUPFAM" id="SSF52317">
    <property type="entry name" value="Class I glutamine amidotransferase-like"/>
    <property type="match status" value="1"/>
</dbReference>
<keyword evidence="1" id="KW-0812">Transmembrane</keyword>
<dbReference type="Pfam" id="PF13709">
    <property type="entry name" value="DUF4159"/>
    <property type="match status" value="1"/>
</dbReference>
<dbReference type="Proteomes" id="UP000485880">
    <property type="component" value="Unassembled WGS sequence"/>
</dbReference>
<feature type="domain" description="DUF4159" evidence="3">
    <location>
        <begin position="710"/>
        <end position="927"/>
    </location>
</feature>
<feature type="domain" description="Aerotolerance regulator N-terminal" evidence="2">
    <location>
        <begin position="6"/>
        <end position="80"/>
    </location>
</feature>
<evidence type="ECO:0000259" key="3">
    <source>
        <dbReference type="Pfam" id="PF13709"/>
    </source>
</evidence>
<feature type="transmembrane region" description="Helical" evidence="1">
    <location>
        <begin position="640"/>
        <end position="659"/>
    </location>
</feature>
<dbReference type="CDD" id="cd03143">
    <property type="entry name" value="A4_beta-galactosidase_middle_domain"/>
    <property type="match status" value="1"/>
</dbReference>
<organism evidence="4 5">
    <name type="scientific">Methylocella tundrae</name>
    <dbReference type="NCBI Taxonomy" id="227605"/>
    <lineage>
        <taxon>Bacteria</taxon>
        <taxon>Pseudomonadati</taxon>
        <taxon>Pseudomonadota</taxon>
        <taxon>Alphaproteobacteria</taxon>
        <taxon>Hyphomicrobiales</taxon>
        <taxon>Beijerinckiaceae</taxon>
        <taxon>Methylocella</taxon>
    </lineage>
</organism>
<name>A0A8B6M508_METTU</name>
<proteinExistence type="predicted"/>
<dbReference type="InterPro" id="IPR025297">
    <property type="entry name" value="DUF4159"/>
</dbReference>
<feature type="transmembrane region" description="Helical" evidence="1">
    <location>
        <begin position="60"/>
        <end position="82"/>
    </location>
</feature>
<feature type="transmembrane region" description="Helical" evidence="1">
    <location>
        <begin position="6"/>
        <end position="27"/>
    </location>
</feature>
<dbReference type="RefSeq" id="WP_174512128.1">
    <property type="nucleotide sequence ID" value="NZ_CABFMQ020000076.1"/>
</dbReference>
<keyword evidence="1" id="KW-1133">Transmembrane helix</keyword>
<dbReference type="AlphaFoldDB" id="A0A8B6M508"/>
<dbReference type="InterPro" id="IPR011933">
    <property type="entry name" value="Double_TM_dom"/>
</dbReference>
<gene>
    <name evidence="4" type="ORF">MPC4_20134</name>
</gene>
<evidence type="ECO:0000313" key="5">
    <source>
        <dbReference type="Proteomes" id="UP000485880"/>
    </source>
</evidence>
<dbReference type="Gene3D" id="3.40.50.12140">
    <property type="entry name" value="Domain of unknown function DUF4159"/>
    <property type="match status" value="1"/>
</dbReference>
<evidence type="ECO:0000256" key="1">
    <source>
        <dbReference type="SAM" id="Phobius"/>
    </source>
</evidence>
<keyword evidence="1" id="KW-0472">Membrane</keyword>
<evidence type="ECO:0000313" key="4">
    <source>
        <dbReference type="EMBL" id="VTZ49924.1"/>
    </source>
</evidence>
<accession>A0A8B6M508</accession>
<dbReference type="InterPro" id="IPR029062">
    <property type="entry name" value="Class_I_gatase-like"/>
</dbReference>
<dbReference type="Gene3D" id="3.40.50.880">
    <property type="match status" value="1"/>
</dbReference>
<protein>
    <submittedName>
        <fullName evidence="4">LytTR family transcriptional regulator</fullName>
    </submittedName>
</protein>
<keyword evidence="5" id="KW-1185">Reference proteome</keyword>
<reference evidence="4 5" key="1">
    <citation type="submission" date="2019-05" db="EMBL/GenBank/DDBJ databases">
        <authorList>
            <person name="Farhan Ul Haque M."/>
        </authorList>
    </citation>
    <scope>NUCLEOTIDE SEQUENCE [LARGE SCALE GENOMIC DNA]</scope>
    <source>
        <strain evidence="4">2</strain>
    </source>
</reference>
<sequence>MFGIPLAFTVPLALTALIGLPLLYYVLRVTPPRPRQVPFPPLRLFLDLLPANQTPRRTPLWLLILRLAIAACIIFAMAGPVLNPAPVAAGAGPLLLVLDDGWPAAPSWDRRIEAAAQRIQAAGQRSRPVAIVATSDGPREILAFEANKALERLRAIKPAPYAPDRLPALGAIEAFIAAHAESSVVWIADGLERGHAGDFAAGLAGAAKHLSIVTDPNPVRALSGPQNLAGSLEVGVLRSAVAGAEQGEVRALDLKGLAIGAAPFDFAGKTATTARFDLPVELRNDIVRLEIAGEHSAGAVSLLDERWRRRSVGIVSGEAADVSQPLLAPNYYLKKALSPFADVREARPGVGDPIHALLEEHVAVMVLADIGAVPGPTHDELRHFIEDGGILVRFAGTRLANASDDLVPVRLRRGGRVLGGSMSWDTPKKLAPFERSSPFFGLNVPDEVTVTRQVLAEPDPGLPAKTLAQLSDGTPLVTAMRMGKGMTILFHVTADTTWSNLPLSGLFVDMLRKIVDLSGETGQGAATGVEVEKAQTDAAKAGDKDALAASADQPRTVAPTRTLDGYGVLGVPPASAKPIPIGFAGAADAEHLPGFYGPQNAPLAVNTLLAGETLSALDFGRLGLAPNFLRGAEPVDLRPFLIAAAFLLFCLDALASLWLSGALRPSRRAVAGLAAFLIACGCVAGPMRAQAEPSSPAISQRDINSALTTRLAYVVSGDAKVDEASRQGLLSLSRVLARRTSLTPGEPVGVDPARDELSFYPLLYWPIVAGRPRPSQEAIAKISAFMRLGGTIIFDTRDALTARPDGPPTPEAQWLRQLLDGVDVPELAPVPADHVVTKTFYLLDGFVGRYVNGVTWIEALPPAPADGSARPARSGDGVSPVIITSNDLAGGWASDPDGESLYALTPGGARQHELALRGGVNLVMYTLTGNYKADQVHVRDLLERLAH</sequence>
<dbReference type="InterPro" id="IPR024163">
    <property type="entry name" value="Aerotolerance_reg_N"/>
</dbReference>
<dbReference type="NCBIfam" id="TIGR02226">
    <property type="entry name" value="two_anch"/>
    <property type="match status" value="1"/>
</dbReference>
<dbReference type="PANTHER" id="PTHR37464:SF1">
    <property type="entry name" value="BLL2463 PROTEIN"/>
    <property type="match status" value="1"/>
</dbReference>
<dbReference type="Pfam" id="PF07584">
    <property type="entry name" value="BatA"/>
    <property type="match status" value="1"/>
</dbReference>
<feature type="transmembrane region" description="Helical" evidence="1">
    <location>
        <begin position="671"/>
        <end position="689"/>
    </location>
</feature>
<dbReference type="EMBL" id="CABFMQ020000076">
    <property type="protein sequence ID" value="VTZ49924.1"/>
    <property type="molecule type" value="Genomic_DNA"/>
</dbReference>
<comment type="caution">
    <text evidence="4">The sequence shown here is derived from an EMBL/GenBank/DDBJ whole genome shotgun (WGS) entry which is preliminary data.</text>
</comment>